<reference evidence="1 2" key="1">
    <citation type="submission" date="2016-10" db="EMBL/GenBank/DDBJ databases">
        <authorList>
            <person name="de Groot N.N."/>
        </authorList>
    </citation>
    <scope>NUCLEOTIDE SEQUENCE [LARGE SCALE GENOMIC DNA]</scope>
    <source>
        <strain evidence="1 2">CGMCC 1.9157</strain>
    </source>
</reference>
<accession>A0A1I5N2S1</accession>
<evidence type="ECO:0000313" key="2">
    <source>
        <dbReference type="Proteomes" id="UP000199236"/>
    </source>
</evidence>
<dbReference type="AlphaFoldDB" id="A0A1I5N2S1"/>
<proteinExistence type="predicted"/>
<evidence type="ECO:0000313" key="1">
    <source>
        <dbReference type="EMBL" id="SFP16128.1"/>
    </source>
</evidence>
<dbReference type="Proteomes" id="UP000199236">
    <property type="component" value="Unassembled WGS sequence"/>
</dbReference>
<gene>
    <name evidence="1" type="ORF">SAMN04488056_12517</name>
</gene>
<name>A0A1I5N2S1_9HYPH</name>
<dbReference type="EMBL" id="FOVR01000025">
    <property type="protein sequence ID" value="SFP16128.1"/>
    <property type="molecule type" value="Genomic_DNA"/>
</dbReference>
<sequence>MAVPGLHFAIIIIAKPALKHMIMLAAQRILNQVKPLIPFQTNCASRTKIHFAPIGKRNLIL</sequence>
<organism evidence="1 2">
    <name type="scientific">Cohaesibacter marisflavi</name>
    <dbReference type="NCBI Taxonomy" id="655353"/>
    <lineage>
        <taxon>Bacteria</taxon>
        <taxon>Pseudomonadati</taxon>
        <taxon>Pseudomonadota</taxon>
        <taxon>Alphaproteobacteria</taxon>
        <taxon>Hyphomicrobiales</taxon>
        <taxon>Cohaesibacteraceae</taxon>
    </lineage>
</organism>
<protein>
    <submittedName>
        <fullName evidence="1">Uncharacterized protein</fullName>
    </submittedName>
</protein>
<keyword evidence="2" id="KW-1185">Reference proteome</keyword>